<dbReference type="AlphaFoldDB" id="A0AAD4JGP4"/>
<keyword evidence="2" id="KW-1185">Reference proteome</keyword>
<dbReference type="EMBL" id="SDAM02000057">
    <property type="protein sequence ID" value="KAH6833503.1"/>
    <property type="molecule type" value="Genomic_DNA"/>
</dbReference>
<organism evidence="1 2">
    <name type="scientific">Perilla frutescens var. hirtella</name>
    <name type="common">Perilla citriodora</name>
    <name type="synonym">Perilla setoyensis</name>
    <dbReference type="NCBI Taxonomy" id="608512"/>
    <lineage>
        <taxon>Eukaryota</taxon>
        <taxon>Viridiplantae</taxon>
        <taxon>Streptophyta</taxon>
        <taxon>Embryophyta</taxon>
        <taxon>Tracheophyta</taxon>
        <taxon>Spermatophyta</taxon>
        <taxon>Magnoliopsida</taxon>
        <taxon>eudicotyledons</taxon>
        <taxon>Gunneridae</taxon>
        <taxon>Pentapetalae</taxon>
        <taxon>asterids</taxon>
        <taxon>lamiids</taxon>
        <taxon>Lamiales</taxon>
        <taxon>Lamiaceae</taxon>
        <taxon>Nepetoideae</taxon>
        <taxon>Elsholtzieae</taxon>
        <taxon>Perilla</taxon>
    </lineage>
</organism>
<sequence>METRSCILEVIDKGVRQDKRLRIVKLSLSKLEVEEFELRLLPSLDMPIITNEKDGETVVMLLLSREQPSEDGMHYIVSGVENMSEAKSRYDVHLFFYMCFDIMVMFPPLPQPMKIVCNKYELISWWLIYFKNENLSFILALHRLEFESSKPFPVAKCVGTAATETILDSVQLQGAQPQAWVQWAEGLSDQMPKEEALISGGNEAHVNHHLEDKVVFHGEWNDTTGPVHMYEERPK</sequence>
<dbReference type="Proteomes" id="UP001190926">
    <property type="component" value="Unassembled WGS sequence"/>
</dbReference>
<name>A0AAD4JGP4_PERFH</name>
<proteinExistence type="predicted"/>
<comment type="caution">
    <text evidence="1">The sequence shown here is derived from an EMBL/GenBank/DDBJ whole genome shotgun (WGS) entry which is preliminary data.</text>
</comment>
<accession>A0AAD4JGP4</accession>
<evidence type="ECO:0000313" key="1">
    <source>
        <dbReference type="EMBL" id="KAH6833503.1"/>
    </source>
</evidence>
<protein>
    <submittedName>
        <fullName evidence="1">Calcium-dependent lipid-binding family protein</fullName>
    </submittedName>
</protein>
<evidence type="ECO:0000313" key="2">
    <source>
        <dbReference type="Proteomes" id="UP001190926"/>
    </source>
</evidence>
<gene>
    <name evidence="1" type="ORF">C2S53_004882</name>
</gene>
<reference evidence="1 2" key="1">
    <citation type="journal article" date="2021" name="Nat. Commun.">
        <title>Incipient diploidization of the medicinal plant Perilla within 10,000 years.</title>
        <authorList>
            <person name="Zhang Y."/>
            <person name="Shen Q."/>
            <person name="Leng L."/>
            <person name="Zhang D."/>
            <person name="Chen S."/>
            <person name="Shi Y."/>
            <person name="Ning Z."/>
            <person name="Chen S."/>
        </authorList>
    </citation>
    <scope>NUCLEOTIDE SEQUENCE [LARGE SCALE GENOMIC DNA]</scope>
    <source>
        <strain evidence="2">cv. PC099</strain>
    </source>
</reference>